<evidence type="ECO:0000313" key="1">
    <source>
        <dbReference type="EMBL" id="MBB4906798.1"/>
    </source>
</evidence>
<dbReference type="InterPro" id="IPR001387">
    <property type="entry name" value="Cro/C1-type_HTH"/>
</dbReference>
<evidence type="ECO:0000313" key="2">
    <source>
        <dbReference type="Proteomes" id="UP000520767"/>
    </source>
</evidence>
<protein>
    <submittedName>
        <fullName evidence="1">DNA-binding XRE family transcriptional regulator</fullName>
    </submittedName>
</protein>
<dbReference type="RefSeq" id="WP_184810957.1">
    <property type="nucleotide sequence ID" value="NZ_JACHJQ010000003.1"/>
</dbReference>
<dbReference type="SUPFAM" id="SSF47413">
    <property type="entry name" value="lambda repressor-like DNA-binding domains"/>
    <property type="match status" value="1"/>
</dbReference>
<reference evidence="1 2" key="1">
    <citation type="submission" date="2020-08" db="EMBL/GenBank/DDBJ databases">
        <title>Genomic Encyclopedia of Type Strains, Phase III (KMG-III): the genomes of soil and plant-associated and newly described type strains.</title>
        <authorList>
            <person name="Whitman W."/>
        </authorList>
    </citation>
    <scope>NUCLEOTIDE SEQUENCE [LARGE SCALE GENOMIC DNA]</scope>
    <source>
        <strain evidence="1 2">CECT 8960</strain>
    </source>
</reference>
<dbReference type="CDD" id="cd00093">
    <property type="entry name" value="HTH_XRE"/>
    <property type="match status" value="1"/>
</dbReference>
<dbReference type="Proteomes" id="UP000520767">
    <property type="component" value="Unassembled WGS sequence"/>
</dbReference>
<dbReference type="Pfam" id="PF13560">
    <property type="entry name" value="HTH_31"/>
    <property type="match status" value="1"/>
</dbReference>
<gene>
    <name evidence="1" type="ORF">FHR82_003018</name>
</gene>
<keyword evidence="1" id="KW-0238">DNA-binding</keyword>
<comment type="caution">
    <text evidence="1">The sequence shown here is derived from an EMBL/GenBank/DDBJ whole genome shotgun (WGS) entry which is preliminary data.</text>
</comment>
<accession>A0A7W7Q4Q3</accession>
<dbReference type="InterPro" id="IPR010982">
    <property type="entry name" value="Lambda_DNA-bd_dom_sf"/>
</dbReference>
<dbReference type="GO" id="GO:0003677">
    <property type="term" value="F:DNA binding"/>
    <property type="evidence" value="ECO:0007669"/>
    <property type="project" value="UniProtKB-KW"/>
</dbReference>
<sequence length="77" mass="8393">MANTSGWFEPATDKARQEAEDCGRLVEIVRNEEGLTRAQLASAADVPEEDVTLFESGRVSPVEPMLTTLLRAMGRTA</sequence>
<name>A0A7W7Q4Q3_9PSEU</name>
<dbReference type="EMBL" id="JACHJQ010000003">
    <property type="protein sequence ID" value="MBB4906798.1"/>
    <property type="molecule type" value="Genomic_DNA"/>
</dbReference>
<dbReference type="Gene3D" id="1.10.260.40">
    <property type="entry name" value="lambda repressor-like DNA-binding domains"/>
    <property type="match status" value="1"/>
</dbReference>
<dbReference type="AlphaFoldDB" id="A0A7W7Q4Q3"/>
<proteinExistence type="predicted"/>
<keyword evidence="2" id="KW-1185">Reference proteome</keyword>
<organism evidence="1 2">
    <name type="scientific">Actinophytocola algeriensis</name>
    <dbReference type="NCBI Taxonomy" id="1768010"/>
    <lineage>
        <taxon>Bacteria</taxon>
        <taxon>Bacillati</taxon>
        <taxon>Actinomycetota</taxon>
        <taxon>Actinomycetes</taxon>
        <taxon>Pseudonocardiales</taxon>
        <taxon>Pseudonocardiaceae</taxon>
    </lineage>
</organism>